<gene>
    <name evidence="3" type="ORF">IJ22_01190</name>
</gene>
<evidence type="ECO:0000313" key="4">
    <source>
        <dbReference type="Proteomes" id="UP000061660"/>
    </source>
</evidence>
<keyword evidence="1" id="KW-0456">Lyase</keyword>
<name>A0A0U2MTH6_9BACL</name>
<dbReference type="PANTHER" id="PTHR30536:SF5">
    <property type="entry name" value="ALTRONATE DEHYDRATASE"/>
    <property type="match status" value="1"/>
</dbReference>
<evidence type="ECO:0000259" key="2">
    <source>
        <dbReference type="SMART" id="SM00858"/>
    </source>
</evidence>
<reference evidence="3 4" key="2">
    <citation type="journal article" date="2016" name="Genome Announc.">
        <title>Complete Genome Sequences of Two Interactive Moderate Thermophiles, Paenibacillus napthalenovorans 32O-Y and Paenibacillus sp. 32O-W.</title>
        <authorList>
            <person name="Butler R.R.III."/>
            <person name="Wang J."/>
            <person name="Stark B.C."/>
            <person name="Pombert J.F."/>
        </authorList>
    </citation>
    <scope>NUCLEOTIDE SEQUENCE [LARGE SCALE GENOMIC DNA]</scope>
    <source>
        <strain evidence="3 4">32O-Y</strain>
    </source>
</reference>
<keyword evidence="4" id="KW-1185">Reference proteome</keyword>
<dbReference type="Gene3D" id="2.30.130.110">
    <property type="match status" value="1"/>
</dbReference>
<dbReference type="CDD" id="cd11613">
    <property type="entry name" value="SAF_AH_GD"/>
    <property type="match status" value="1"/>
</dbReference>
<dbReference type="OrthoDB" id="9804574at2"/>
<dbReference type="InterPro" id="IPR052172">
    <property type="entry name" value="UxaA_altronate/galactarate_dh"/>
</dbReference>
<dbReference type="PATRIC" id="fig|162209.4.peg.118"/>
<proteinExistence type="predicted"/>
<feature type="domain" description="SAF" evidence="2">
    <location>
        <begin position="11"/>
        <end position="88"/>
    </location>
</feature>
<reference evidence="4" key="1">
    <citation type="submission" date="2015-12" db="EMBL/GenBank/DDBJ databases">
        <title>Complete genome sequences of two moderately thermophilic Paenibacillus species.</title>
        <authorList>
            <person name="Butler R.III."/>
            <person name="Wang J."/>
            <person name="Stark B.C."/>
            <person name="Pombert J.-F."/>
        </authorList>
    </citation>
    <scope>NUCLEOTIDE SEQUENCE [LARGE SCALE GENOMIC DNA]</scope>
    <source>
        <strain evidence="4">32O-Y</strain>
    </source>
</reference>
<dbReference type="InterPro" id="IPR044144">
    <property type="entry name" value="SAF_UxaA/GarD"/>
</dbReference>
<accession>A0A0U2MTH6</accession>
<evidence type="ECO:0000313" key="3">
    <source>
        <dbReference type="EMBL" id="ALS20511.1"/>
    </source>
</evidence>
<dbReference type="GO" id="GO:0019698">
    <property type="term" value="P:D-galacturonate catabolic process"/>
    <property type="evidence" value="ECO:0007669"/>
    <property type="project" value="TreeGrafter"/>
</dbReference>
<dbReference type="EMBL" id="CP013652">
    <property type="protein sequence ID" value="ALS20511.1"/>
    <property type="molecule type" value="Genomic_DNA"/>
</dbReference>
<dbReference type="AlphaFoldDB" id="A0A0U2MTH6"/>
<sequence length="107" mass="11609">MFQALQLHEKDNVAVAVIDCQGSLTITVQPPSNQPFFTITTIEDIPFGHKIALQEINKGDIITKYGRPIGRSTAPIKIGGLVGVHNIEGLRGRGDLQAAGGERQWSF</sequence>
<dbReference type="InterPro" id="IPR013974">
    <property type="entry name" value="SAF"/>
</dbReference>
<dbReference type="KEGG" id="pnp:IJ22_01190"/>
<dbReference type="GO" id="GO:0016829">
    <property type="term" value="F:lyase activity"/>
    <property type="evidence" value="ECO:0007669"/>
    <property type="project" value="UniProtKB-KW"/>
</dbReference>
<dbReference type="STRING" id="162209.IJ22_01190"/>
<evidence type="ECO:0000256" key="1">
    <source>
        <dbReference type="ARBA" id="ARBA00023239"/>
    </source>
</evidence>
<dbReference type="RefSeq" id="WP_054817614.1">
    <property type="nucleotide sequence ID" value="NZ_CP013652.1"/>
</dbReference>
<dbReference type="PANTHER" id="PTHR30536">
    <property type="entry name" value="ALTRONATE/GALACTARATE DEHYDRATASE"/>
    <property type="match status" value="1"/>
</dbReference>
<protein>
    <submittedName>
        <fullName evidence="3">SAF domain-containing protein</fullName>
    </submittedName>
</protein>
<dbReference type="SMART" id="SM00858">
    <property type="entry name" value="SAF"/>
    <property type="match status" value="1"/>
</dbReference>
<organism evidence="3 4">
    <name type="scientific">Paenibacillus naphthalenovorans</name>
    <dbReference type="NCBI Taxonomy" id="162209"/>
    <lineage>
        <taxon>Bacteria</taxon>
        <taxon>Bacillati</taxon>
        <taxon>Bacillota</taxon>
        <taxon>Bacilli</taxon>
        <taxon>Bacillales</taxon>
        <taxon>Paenibacillaceae</taxon>
        <taxon>Paenibacillus</taxon>
    </lineage>
</organism>
<dbReference type="Proteomes" id="UP000061660">
    <property type="component" value="Chromosome"/>
</dbReference>